<dbReference type="PANTHER" id="PTHR23024:SF584">
    <property type="entry name" value="FAMILY PROTEIN, PUTATIVE (AFU_ORTHOLOGUE AFUA_3G14530)-RELATED"/>
    <property type="match status" value="1"/>
</dbReference>
<dbReference type="AlphaFoldDB" id="A0A6A6XJF2"/>
<proteinExistence type="predicted"/>
<evidence type="ECO:0000313" key="2">
    <source>
        <dbReference type="EMBL" id="KAF2796571.1"/>
    </source>
</evidence>
<dbReference type="Pfam" id="PF07859">
    <property type="entry name" value="Abhydrolase_3"/>
    <property type="match status" value="1"/>
</dbReference>
<dbReference type="Gene3D" id="3.40.50.1820">
    <property type="entry name" value="alpha/beta hydrolase"/>
    <property type="match status" value="1"/>
</dbReference>
<dbReference type="Proteomes" id="UP000799757">
    <property type="component" value="Unassembled WGS sequence"/>
</dbReference>
<dbReference type="InterPro" id="IPR029058">
    <property type="entry name" value="AB_hydrolase_fold"/>
</dbReference>
<keyword evidence="2" id="KW-0378">Hydrolase</keyword>
<sequence length="374" mass="42074">MALPFLLAKLSLLPRVFQPTYDALFSTLPFWQRWRLLLLQPINILVSILLSPSWLFNNRYSVLYIPTRSGRKRCLIYQPPGSSSRLLDERQGEGNKLKPLHINIHGGGFIGGIAEQDSRWCSYLSNRTDAVVVSLTYRIAPRHTFPAAHEDVDDLVEWVLDHAMDVFGADKNLMTLGGASAGGNLALSAAIGLYRKNKYTETRGVNVGGSGMKTERVEAKAFLGFCVPLDFRIKPEEKPKPPHFPTRDPTAFLLPLFDAYAGLSRAENLANPRLNLIVADKATLPGEVLFVVAGIDILLHEQLTFVQRVEAELEREGNTGQRIEALVVEKGFHGWLELPSYILEEERMRAFDAAVDFIRNLHGRYGWEYDDNSR</sequence>
<dbReference type="OrthoDB" id="408631at2759"/>
<organism evidence="2 3">
    <name type="scientific">Melanomma pulvis-pyrius CBS 109.77</name>
    <dbReference type="NCBI Taxonomy" id="1314802"/>
    <lineage>
        <taxon>Eukaryota</taxon>
        <taxon>Fungi</taxon>
        <taxon>Dikarya</taxon>
        <taxon>Ascomycota</taxon>
        <taxon>Pezizomycotina</taxon>
        <taxon>Dothideomycetes</taxon>
        <taxon>Pleosporomycetidae</taxon>
        <taxon>Pleosporales</taxon>
        <taxon>Melanommataceae</taxon>
        <taxon>Melanomma</taxon>
    </lineage>
</organism>
<keyword evidence="3" id="KW-1185">Reference proteome</keyword>
<accession>A0A6A6XJF2</accession>
<dbReference type="GO" id="GO:0016787">
    <property type="term" value="F:hydrolase activity"/>
    <property type="evidence" value="ECO:0007669"/>
    <property type="project" value="UniProtKB-KW"/>
</dbReference>
<dbReference type="EMBL" id="MU001827">
    <property type="protein sequence ID" value="KAF2796571.1"/>
    <property type="molecule type" value="Genomic_DNA"/>
</dbReference>
<dbReference type="InterPro" id="IPR013094">
    <property type="entry name" value="AB_hydrolase_3"/>
</dbReference>
<protein>
    <submittedName>
        <fullName evidence="2">Alpha/beta-hydrolase</fullName>
    </submittedName>
</protein>
<evidence type="ECO:0000259" key="1">
    <source>
        <dbReference type="Pfam" id="PF07859"/>
    </source>
</evidence>
<reference evidence="2" key="1">
    <citation type="journal article" date="2020" name="Stud. Mycol.">
        <title>101 Dothideomycetes genomes: a test case for predicting lifestyles and emergence of pathogens.</title>
        <authorList>
            <person name="Haridas S."/>
            <person name="Albert R."/>
            <person name="Binder M."/>
            <person name="Bloem J."/>
            <person name="Labutti K."/>
            <person name="Salamov A."/>
            <person name="Andreopoulos B."/>
            <person name="Baker S."/>
            <person name="Barry K."/>
            <person name="Bills G."/>
            <person name="Bluhm B."/>
            <person name="Cannon C."/>
            <person name="Castanera R."/>
            <person name="Culley D."/>
            <person name="Daum C."/>
            <person name="Ezra D."/>
            <person name="Gonzalez J."/>
            <person name="Henrissat B."/>
            <person name="Kuo A."/>
            <person name="Liang C."/>
            <person name="Lipzen A."/>
            <person name="Lutzoni F."/>
            <person name="Magnuson J."/>
            <person name="Mondo S."/>
            <person name="Nolan M."/>
            <person name="Ohm R."/>
            <person name="Pangilinan J."/>
            <person name="Park H.-J."/>
            <person name="Ramirez L."/>
            <person name="Alfaro M."/>
            <person name="Sun H."/>
            <person name="Tritt A."/>
            <person name="Yoshinaga Y."/>
            <person name="Zwiers L.-H."/>
            <person name="Turgeon B."/>
            <person name="Goodwin S."/>
            <person name="Spatafora J."/>
            <person name="Crous P."/>
            <person name="Grigoriev I."/>
        </authorList>
    </citation>
    <scope>NUCLEOTIDE SEQUENCE</scope>
    <source>
        <strain evidence="2">CBS 109.77</strain>
    </source>
</reference>
<dbReference type="SUPFAM" id="SSF53474">
    <property type="entry name" value="alpha/beta-Hydrolases"/>
    <property type="match status" value="1"/>
</dbReference>
<evidence type="ECO:0000313" key="3">
    <source>
        <dbReference type="Proteomes" id="UP000799757"/>
    </source>
</evidence>
<dbReference type="InterPro" id="IPR050466">
    <property type="entry name" value="Carboxylest/Gibb_receptor"/>
</dbReference>
<gene>
    <name evidence="2" type="ORF">K505DRAFT_159355</name>
</gene>
<feature type="domain" description="Alpha/beta hydrolase fold-3" evidence="1">
    <location>
        <begin position="102"/>
        <end position="336"/>
    </location>
</feature>
<dbReference type="PANTHER" id="PTHR23024">
    <property type="entry name" value="ARYLACETAMIDE DEACETYLASE"/>
    <property type="match status" value="1"/>
</dbReference>
<name>A0A6A6XJF2_9PLEO</name>